<dbReference type="GO" id="GO:0006289">
    <property type="term" value="P:nucleotide-excision repair"/>
    <property type="evidence" value="ECO:0007669"/>
    <property type="project" value="InterPro"/>
</dbReference>
<evidence type="ECO:0000256" key="4">
    <source>
        <dbReference type="ARBA" id="ARBA00023204"/>
    </source>
</evidence>
<evidence type="ECO:0000256" key="5">
    <source>
        <dbReference type="ARBA" id="ARBA00023242"/>
    </source>
</evidence>
<dbReference type="GO" id="GO:0005737">
    <property type="term" value="C:cytoplasm"/>
    <property type="evidence" value="ECO:0007669"/>
    <property type="project" value="TreeGrafter"/>
</dbReference>
<dbReference type="Gene3D" id="3.90.260.10">
    <property type="entry name" value="Transglutaminase-like"/>
    <property type="match status" value="1"/>
</dbReference>
<dbReference type="Pfam" id="PF10404">
    <property type="entry name" value="BHD_2"/>
    <property type="match status" value="1"/>
</dbReference>
<feature type="domain" description="Rad4 beta-hairpin" evidence="8">
    <location>
        <begin position="718"/>
        <end position="773"/>
    </location>
</feature>
<comment type="subcellular location">
    <subcellularLocation>
        <location evidence="1">Nucleus</location>
    </subcellularLocation>
</comment>
<evidence type="ECO:0000256" key="3">
    <source>
        <dbReference type="ARBA" id="ARBA00022763"/>
    </source>
</evidence>
<dbReference type="PANTHER" id="PTHR12135:SF0">
    <property type="entry name" value="DNA REPAIR PROTEIN COMPLEMENTING XP-C CELLS"/>
    <property type="match status" value="1"/>
</dbReference>
<feature type="domain" description="Rad4 beta-hairpin" evidence="7">
    <location>
        <begin position="664"/>
        <end position="716"/>
    </location>
</feature>
<dbReference type="FunFam" id="3.30.70.2460:FF:000001">
    <property type="entry name" value="DNA repair protein Rad4 family"/>
    <property type="match status" value="1"/>
</dbReference>
<dbReference type="SUPFAM" id="SSF54001">
    <property type="entry name" value="Cysteine proteinases"/>
    <property type="match status" value="1"/>
</dbReference>
<keyword evidence="5" id="KW-0539">Nucleus</keyword>
<dbReference type="SMART" id="SM01030">
    <property type="entry name" value="BHD_1"/>
    <property type="match status" value="1"/>
</dbReference>
<comment type="similarity">
    <text evidence="2">Belongs to the XPC family.</text>
</comment>
<accession>A0A914C2U8</accession>
<keyword evidence="4" id="KW-0234">DNA repair</keyword>
<feature type="compositionally biased region" description="Low complexity" evidence="6">
    <location>
        <begin position="230"/>
        <end position="255"/>
    </location>
</feature>
<dbReference type="InterPro" id="IPR036985">
    <property type="entry name" value="Transglutaminase-like_sf"/>
</dbReference>
<feature type="region of interest" description="Disordered" evidence="6">
    <location>
        <begin position="44"/>
        <end position="162"/>
    </location>
</feature>
<dbReference type="GO" id="GO:0000111">
    <property type="term" value="C:nucleotide-excision repair factor 2 complex"/>
    <property type="evidence" value="ECO:0007669"/>
    <property type="project" value="TreeGrafter"/>
</dbReference>
<dbReference type="Pfam" id="PF03835">
    <property type="entry name" value="Rad4"/>
    <property type="match status" value="1"/>
</dbReference>
<evidence type="ECO:0000256" key="6">
    <source>
        <dbReference type="SAM" id="MobiDB-lite"/>
    </source>
</evidence>
<evidence type="ECO:0000259" key="8">
    <source>
        <dbReference type="SMART" id="SM01031"/>
    </source>
</evidence>
<name>A0A914C2U8_9BILA</name>
<evidence type="ECO:0000256" key="1">
    <source>
        <dbReference type="ARBA" id="ARBA00004123"/>
    </source>
</evidence>
<dbReference type="Pfam" id="PF10405">
    <property type="entry name" value="BHD_3"/>
    <property type="match status" value="1"/>
</dbReference>
<dbReference type="Proteomes" id="UP000887540">
    <property type="component" value="Unplaced"/>
</dbReference>
<proteinExistence type="inferred from homology"/>
<dbReference type="InterPro" id="IPR042488">
    <property type="entry name" value="Rad4_BHD3_sf"/>
</dbReference>
<dbReference type="SMART" id="SM01032">
    <property type="entry name" value="BHD_3"/>
    <property type="match status" value="1"/>
</dbReference>
<dbReference type="InterPro" id="IPR018326">
    <property type="entry name" value="Rad4_beta-hairpin_dom1"/>
</dbReference>
<sequence length="896" mass="103337">MPKKKRTLIIESKENEAEIATPLRRSSRLSKAEAIGPISSIKEVKKFQETHSPARKKKRSIEVKEESPSKAPQKVQYKVENNDQREESDIEFNNSTSDEDVYVASENESDNVSVTSDPADDYEEKSVKKRTNKSLKVTKKSINDEEVTNKQRPGLRKLAKSSNLFTAAPSNFRMTLDHFEKNVENQEPTTSEQKPKMISILLPEIKMEVTSMPKLSRSSFEDSGIDMKPSSSSANQTSSSNFSKKSMSGMLSSDDGGSGSEDDWHEMEAIHEVVAREAAIQVDIAGPSKTEETDEGKYEKYIRQEIARRRRERFENSHKAHLLCYIAHLRYWIQFIEENGTKILPSLNEFLPADLLFTVDTITPKLMEKLVKWIYTKFSQSEIAAHAFEEAPEAQSISHATNKEATEIIRFSQMFSSKTFQTDRDLALLCLALLRAMKLNIRLLISFNPMPRVEEKGETDNSEKPASSAKSKEEKPKTKRIVTKTASKKKAKNDGSEFEEESTDEEIYEEKNRKGKKQKKAPKAEDLKNVASARKALKTRKEVIENAAAKAYIKGTRNYWIEYWDESEDRWICLDVMFNTVDMPKSIEKSASEPMLYVLGMDNHLHLRDLTARYASKFLTKTFRSLRTDEVWWKETLSLKLFTGNMKKCVRDSIEDLEIRRYLESLPLPAMMADFKNHPLYVLEKDLLKFEAIYPPDIKPIAEFRGHKVFPRSAVHVLQGDLNWIRQARTVKKGEKPYKVVKARPKLAVPKEKRVPLTLDVYGFWQTEPYVAPEVVDGKIPRNEHGNVYMYQPQMVPKGCVHLNLPGIFYIARKLDIEAVQAVTGWDFRGARNVPLIEGCVILKKDEKVLRDAWNEMQQRKRERESKKVEERVWKNWRRLIKGKLLLEKMRSRFVK</sequence>
<evidence type="ECO:0000313" key="10">
    <source>
        <dbReference type="Proteomes" id="UP000887540"/>
    </source>
</evidence>
<dbReference type="GO" id="GO:0003697">
    <property type="term" value="F:single-stranded DNA binding"/>
    <property type="evidence" value="ECO:0007669"/>
    <property type="project" value="TreeGrafter"/>
</dbReference>
<protein>
    <submittedName>
        <fullName evidence="11">Uncharacterized protein</fullName>
    </submittedName>
</protein>
<dbReference type="PANTHER" id="PTHR12135">
    <property type="entry name" value="DNA REPAIR PROTEIN XP-C / RAD4"/>
    <property type="match status" value="1"/>
</dbReference>
<dbReference type="GO" id="GO:0003684">
    <property type="term" value="F:damaged DNA binding"/>
    <property type="evidence" value="ECO:0007669"/>
    <property type="project" value="InterPro"/>
</dbReference>
<dbReference type="GO" id="GO:0006298">
    <property type="term" value="P:mismatch repair"/>
    <property type="evidence" value="ECO:0007669"/>
    <property type="project" value="TreeGrafter"/>
</dbReference>
<dbReference type="InterPro" id="IPR018327">
    <property type="entry name" value="BHD_2"/>
</dbReference>
<feature type="region of interest" description="Disordered" evidence="6">
    <location>
        <begin position="453"/>
        <end position="527"/>
    </location>
</feature>
<organism evidence="10 11">
    <name type="scientific">Acrobeloides nanus</name>
    <dbReference type="NCBI Taxonomy" id="290746"/>
    <lineage>
        <taxon>Eukaryota</taxon>
        <taxon>Metazoa</taxon>
        <taxon>Ecdysozoa</taxon>
        <taxon>Nematoda</taxon>
        <taxon>Chromadorea</taxon>
        <taxon>Rhabditida</taxon>
        <taxon>Tylenchina</taxon>
        <taxon>Cephalobomorpha</taxon>
        <taxon>Cephaloboidea</taxon>
        <taxon>Cephalobidae</taxon>
        <taxon>Acrobeloides</taxon>
    </lineage>
</organism>
<keyword evidence="3" id="KW-0227">DNA damage</keyword>
<dbReference type="InterPro" id="IPR018325">
    <property type="entry name" value="Rad4/PNGase_transGLS-fold"/>
</dbReference>
<evidence type="ECO:0000259" key="7">
    <source>
        <dbReference type="SMART" id="SM01030"/>
    </source>
</evidence>
<evidence type="ECO:0000256" key="2">
    <source>
        <dbReference type="ARBA" id="ARBA00009525"/>
    </source>
</evidence>
<dbReference type="InterPro" id="IPR038765">
    <property type="entry name" value="Papain-like_cys_pep_sf"/>
</dbReference>
<dbReference type="Gene3D" id="2.20.20.110">
    <property type="entry name" value="Rad4, beta-hairpin domain BHD1"/>
    <property type="match status" value="1"/>
</dbReference>
<feature type="compositionally biased region" description="Basic and acidic residues" evidence="6">
    <location>
        <begin position="453"/>
        <end position="463"/>
    </location>
</feature>
<dbReference type="AlphaFoldDB" id="A0A914C2U8"/>
<feature type="domain" description="Rad4 beta-hairpin" evidence="9">
    <location>
        <begin position="780"/>
        <end position="854"/>
    </location>
</feature>
<dbReference type="Gene3D" id="3.30.70.2460">
    <property type="entry name" value="Rad4, beta-hairpin domain BHD3"/>
    <property type="match status" value="1"/>
</dbReference>
<dbReference type="InterPro" id="IPR004583">
    <property type="entry name" value="DNA_repair_Rad4"/>
</dbReference>
<dbReference type="GO" id="GO:0071942">
    <property type="term" value="C:XPC complex"/>
    <property type="evidence" value="ECO:0007669"/>
    <property type="project" value="TreeGrafter"/>
</dbReference>
<evidence type="ECO:0000259" key="9">
    <source>
        <dbReference type="SMART" id="SM01032"/>
    </source>
</evidence>
<dbReference type="SMART" id="SM01031">
    <property type="entry name" value="BHD_2"/>
    <property type="match status" value="1"/>
</dbReference>
<dbReference type="InterPro" id="IPR018328">
    <property type="entry name" value="Rad4_beta-hairpin_dom3"/>
</dbReference>
<evidence type="ECO:0000313" key="11">
    <source>
        <dbReference type="WBParaSite" id="ACRNAN_Path_1603.g6234.t1"/>
    </source>
</evidence>
<feature type="compositionally biased region" description="Basic residues" evidence="6">
    <location>
        <begin position="127"/>
        <end position="139"/>
    </location>
</feature>
<feature type="compositionally biased region" description="Basic residues" evidence="6">
    <location>
        <begin position="477"/>
        <end position="491"/>
    </location>
</feature>
<feature type="region of interest" description="Disordered" evidence="6">
    <location>
        <begin position="212"/>
        <end position="263"/>
    </location>
</feature>
<reference evidence="11" key="1">
    <citation type="submission" date="2022-11" db="UniProtKB">
        <authorList>
            <consortium name="WormBaseParasite"/>
        </authorList>
    </citation>
    <scope>IDENTIFICATION</scope>
</reference>
<dbReference type="WBParaSite" id="ACRNAN_Path_1603.g6234.t1">
    <property type="protein sequence ID" value="ACRNAN_Path_1603.g6234.t1"/>
    <property type="gene ID" value="ACRNAN_Path_1603.g6234"/>
</dbReference>
<feature type="compositionally biased region" description="Acidic residues" evidence="6">
    <location>
        <begin position="496"/>
        <end position="508"/>
    </location>
</feature>
<dbReference type="Pfam" id="PF10403">
    <property type="entry name" value="BHD_1"/>
    <property type="match status" value="1"/>
</dbReference>
<keyword evidence="10" id="KW-1185">Reference proteome</keyword>